<dbReference type="PROSITE" id="PS00028">
    <property type="entry name" value="ZINC_FINGER_C2H2_1"/>
    <property type="match status" value="4"/>
</dbReference>
<evidence type="ECO:0000256" key="4">
    <source>
        <dbReference type="ARBA" id="ARBA00022771"/>
    </source>
</evidence>
<dbReference type="InterPro" id="IPR036236">
    <property type="entry name" value="Znf_C2H2_sf"/>
</dbReference>
<evidence type="ECO:0000256" key="3">
    <source>
        <dbReference type="ARBA" id="ARBA00022737"/>
    </source>
</evidence>
<dbReference type="Gene3D" id="3.30.160.60">
    <property type="entry name" value="Classic Zinc Finger"/>
    <property type="match status" value="3"/>
</dbReference>
<evidence type="ECO:0000256" key="7">
    <source>
        <dbReference type="ARBA" id="ARBA00023242"/>
    </source>
</evidence>
<keyword evidence="11" id="KW-1185">Reference proteome</keyword>
<evidence type="ECO:0000256" key="5">
    <source>
        <dbReference type="ARBA" id="ARBA00022833"/>
    </source>
</evidence>
<name>A0AAD7Y8U3_MYTSE</name>
<keyword evidence="5" id="KW-0862">Zinc</keyword>
<evidence type="ECO:0000256" key="2">
    <source>
        <dbReference type="ARBA" id="ARBA00022723"/>
    </source>
</evidence>
<dbReference type="InterPro" id="IPR050589">
    <property type="entry name" value="Ikaros_C2H2-ZF"/>
</dbReference>
<dbReference type="InterPro" id="IPR013087">
    <property type="entry name" value="Znf_C2H2_type"/>
</dbReference>
<reference evidence="10" key="1">
    <citation type="submission" date="2023-03" db="EMBL/GenBank/DDBJ databases">
        <title>Chromosome-level genomes of two armyworms, Mythimna separata and Mythimna loreyi, provide insights into the biosynthesis and reception of sex pheromones.</title>
        <authorList>
            <person name="Zhao H."/>
        </authorList>
    </citation>
    <scope>NUCLEOTIDE SEQUENCE</scope>
    <source>
        <strain evidence="10">BeijingLab</strain>
        <tissue evidence="10">Pupa</tissue>
    </source>
</reference>
<dbReference type="PANTHER" id="PTHR24404">
    <property type="entry name" value="ZINC FINGER PROTEIN"/>
    <property type="match status" value="1"/>
</dbReference>
<evidence type="ECO:0000313" key="10">
    <source>
        <dbReference type="EMBL" id="KAJ8706665.1"/>
    </source>
</evidence>
<dbReference type="Pfam" id="PF00096">
    <property type="entry name" value="zf-C2H2"/>
    <property type="match status" value="3"/>
</dbReference>
<keyword evidence="4 8" id="KW-0863">Zinc-finger</keyword>
<dbReference type="AlphaFoldDB" id="A0AAD7Y8U3"/>
<sequence length="135" mass="15880">MKEKAKKKAGKPKQKKEKNNYVCPHCHKKFDNSSNWSSHVKLHSTEEPYHCDLCDYKCKVKKYLTRHVKKTHTKPTGNQCPVCGKCFHFDCGLRNHMRVHTREKPYKCEYCDKTFSSSYTLSGHRMIHTGKSIFI</sequence>
<proteinExistence type="predicted"/>
<protein>
    <recommendedName>
        <fullName evidence="9">C2H2-type domain-containing protein</fullName>
    </recommendedName>
</protein>
<accession>A0AAD7Y8U3</accession>
<dbReference type="Proteomes" id="UP001231518">
    <property type="component" value="Chromosome 30"/>
</dbReference>
<keyword evidence="6" id="KW-0238">DNA-binding</keyword>
<dbReference type="PROSITE" id="PS50157">
    <property type="entry name" value="ZINC_FINGER_C2H2_2"/>
    <property type="match status" value="4"/>
</dbReference>
<feature type="domain" description="C2H2-type" evidence="9">
    <location>
        <begin position="49"/>
        <end position="77"/>
    </location>
</feature>
<comment type="subcellular location">
    <subcellularLocation>
        <location evidence="1">Nucleus</location>
    </subcellularLocation>
</comment>
<evidence type="ECO:0000259" key="9">
    <source>
        <dbReference type="PROSITE" id="PS50157"/>
    </source>
</evidence>
<dbReference type="GO" id="GO:0003677">
    <property type="term" value="F:DNA binding"/>
    <property type="evidence" value="ECO:0007669"/>
    <property type="project" value="UniProtKB-KW"/>
</dbReference>
<dbReference type="FunFam" id="3.30.160.60:FF:002090">
    <property type="entry name" value="Zinc finger protein 473"/>
    <property type="match status" value="1"/>
</dbReference>
<evidence type="ECO:0000256" key="1">
    <source>
        <dbReference type="ARBA" id="ARBA00004123"/>
    </source>
</evidence>
<dbReference type="SMART" id="SM00355">
    <property type="entry name" value="ZnF_C2H2"/>
    <property type="match status" value="4"/>
</dbReference>
<feature type="domain" description="C2H2-type" evidence="9">
    <location>
        <begin position="21"/>
        <end position="48"/>
    </location>
</feature>
<feature type="domain" description="C2H2-type" evidence="9">
    <location>
        <begin position="78"/>
        <end position="105"/>
    </location>
</feature>
<comment type="caution">
    <text evidence="10">The sequence shown here is derived from an EMBL/GenBank/DDBJ whole genome shotgun (WGS) entry which is preliminary data.</text>
</comment>
<keyword evidence="7" id="KW-0539">Nucleus</keyword>
<evidence type="ECO:0000256" key="8">
    <source>
        <dbReference type="PROSITE-ProRule" id="PRU00042"/>
    </source>
</evidence>
<feature type="domain" description="C2H2-type" evidence="9">
    <location>
        <begin position="106"/>
        <end position="133"/>
    </location>
</feature>
<dbReference type="EMBL" id="JARGEI010000028">
    <property type="protein sequence ID" value="KAJ8706665.1"/>
    <property type="molecule type" value="Genomic_DNA"/>
</dbReference>
<dbReference type="GO" id="GO:0008270">
    <property type="term" value="F:zinc ion binding"/>
    <property type="evidence" value="ECO:0007669"/>
    <property type="project" value="UniProtKB-KW"/>
</dbReference>
<evidence type="ECO:0000256" key="6">
    <source>
        <dbReference type="ARBA" id="ARBA00023125"/>
    </source>
</evidence>
<organism evidence="10 11">
    <name type="scientific">Mythimna separata</name>
    <name type="common">Oriental armyworm</name>
    <name type="synonym">Pseudaletia separata</name>
    <dbReference type="NCBI Taxonomy" id="271217"/>
    <lineage>
        <taxon>Eukaryota</taxon>
        <taxon>Metazoa</taxon>
        <taxon>Ecdysozoa</taxon>
        <taxon>Arthropoda</taxon>
        <taxon>Hexapoda</taxon>
        <taxon>Insecta</taxon>
        <taxon>Pterygota</taxon>
        <taxon>Neoptera</taxon>
        <taxon>Endopterygota</taxon>
        <taxon>Lepidoptera</taxon>
        <taxon>Glossata</taxon>
        <taxon>Ditrysia</taxon>
        <taxon>Noctuoidea</taxon>
        <taxon>Noctuidae</taxon>
        <taxon>Noctuinae</taxon>
        <taxon>Hadenini</taxon>
        <taxon>Mythimna</taxon>
    </lineage>
</organism>
<evidence type="ECO:0000313" key="11">
    <source>
        <dbReference type="Proteomes" id="UP001231518"/>
    </source>
</evidence>
<dbReference type="GO" id="GO:0005634">
    <property type="term" value="C:nucleus"/>
    <property type="evidence" value="ECO:0007669"/>
    <property type="project" value="UniProtKB-SubCell"/>
</dbReference>
<keyword evidence="3" id="KW-0677">Repeat</keyword>
<dbReference type="SUPFAM" id="SSF57667">
    <property type="entry name" value="beta-beta-alpha zinc fingers"/>
    <property type="match status" value="2"/>
</dbReference>
<gene>
    <name evidence="10" type="ORF">PYW07_012743</name>
</gene>
<keyword evidence="2" id="KW-0479">Metal-binding</keyword>